<dbReference type="InterPro" id="IPR039421">
    <property type="entry name" value="Type_1_exporter"/>
</dbReference>
<dbReference type="PROSITE" id="PS50893">
    <property type="entry name" value="ABC_TRANSPORTER_2"/>
    <property type="match status" value="1"/>
</dbReference>
<evidence type="ECO:0000256" key="6">
    <source>
        <dbReference type="ARBA" id="ARBA00022840"/>
    </source>
</evidence>
<dbReference type="SUPFAM" id="SSF90123">
    <property type="entry name" value="ABC transporter transmembrane region"/>
    <property type="match status" value="1"/>
</dbReference>
<evidence type="ECO:0000256" key="7">
    <source>
        <dbReference type="ARBA" id="ARBA00022989"/>
    </source>
</evidence>
<evidence type="ECO:0000313" key="12">
    <source>
        <dbReference type="EMBL" id="NIK74901.1"/>
    </source>
</evidence>
<dbReference type="AlphaFoldDB" id="A0A846MTZ5"/>
<dbReference type="InterPro" id="IPR011527">
    <property type="entry name" value="ABC1_TM_dom"/>
</dbReference>
<comment type="caution">
    <text evidence="12">The sequence shown here is derived from an EMBL/GenBank/DDBJ whole genome shotgun (WGS) entry which is preliminary data.</text>
</comment>
<evidence type="ECO:0000256" key="2">
    <source>
        <dbReference type="ARBA" id="ARBA00022448"/>
    </source>
</evidence>
<keyword evidence="7 9" id="KW-1133">Transmembrane helix</keyword>
<dbReference type="PROSITE" id="PS00211">
    <property type="entry name" value="ABC_TRANSPORTER_1"/>
    <property type="match status" value="1"/>
</dbReference>
<keyword evidence="2" id="KW-0813">Transport</keyword>
<dbReference type="Gene3D" id="3.40.50.300">
    <property type="entry name" value="P-loop containing nucleotide triphosphate hydrolases"/>
    <property type="match status" value="1"/>
</dbReference>
<dbReference type="GO" id="GO:0016887">
    <property type="term" value="F:ATP hydrolysis activity"/>
    <property type="evidence" value="ECO:0007669"/>
    <property type="project" value="InterPro"/>
</dbReference>
<gene>
    <name evidence="12" type="ORF">FHS56_002435</name>
</gene>
<keyword evidence="13" id="KW-1185">Reference proteome</keyword>
<dbReference type="PROSITE" id="PS50929">
    <property type="entry name" value="ABC_TM1F"/>
    <property type="match status" value="1"/>
</dbReference>
<name>A0A846MTZ5_9BACT</name>
<dbReference type="SMART" id="SM00382">
    <property type="entry name" value="AAA"/>
    <property type="match status" value="1"/>
</dbReference>
<dbReference type="CDD" id="cd18541">
    <property type="entry name" value="ABC_6TM_TmrB_like"/>
    <property type="match status" value="1"/>
</dbReference>
<protein>
    <submittedName>
        <fullName evidence="12">ATP-binding cassette subfamily B protein</fullName>
    </submittedName>
</protein>
<dbReference type="Proteomes" id="UP000537126">
    <property type="component" value="Unassembled WGS sequence"/>
</dbReference>
<feature type="transmembrane region" description="Helical" evidence="9">
    <location>
        <begin position="67"/>
        <end position="88"/>
    </location>
</feature>
<evidence type="ECO:0000256" key="3">
    <source>
        <dbReference type="ARBA" id="ARBA00022475"/>
    </source>
</evidence>
<dbReference type="InterPro" id="IPR017871">
    <property type="entry name" value="ABC_transporter-like_CS"/>
</dbReference>
<evidence type="ECO:0000259" key="11">
    <source>
        <dbReference type="PROSITE" id="PS50929"/>
    </source>
</evidence>
<dbReference type="Gene3D" id="1.20.1560.10">
    <property type="entry name" value="ABC transporter type 1, transmembrane domain"/>
    <property type="match status" value="1"/>
</dbReference>
<evidence type="ECO:0000256" key="1">
    <source>
        <dbReference type="ARBA" id="ARBA00004651"/>
    </source>
</evidence>
<proteinExistence type="predicted"/>
<dbReference type="InterPro" id="IPR036640">
    <property type="entry name" value="ABC1_TM_sf"/>
</dbReference>
<sequence>MKALKALNPYLWRYKWHLLGGVLFTFISNYFLIQPAPIVRNAFNSIEQYIAAYQAGVLDSSTFERQIITYGVLLLLMAAGRGVFLFFMRQTIIVMSRLIEYDLKNDIFWHYQTLPLAFYRQNNTGDLMARISEDVSNVRMYLGPGIMYGLNLVSLFLMLIPYMLSVDVKLTLYTLLPLPVLSTIIYFVNNIINKRSTEIQRKLSDLSTYVQEAFSGIRVLKAFAREQDSGARFAQESEAYRQQALRLARVEALFYPAILALIGLSNIIVVYVGGIEVAAGNITKGNIAEFILYLNMLIWPVTSLGWITSIIQQAAASQERINEFLNTHTTLVSRRHLRPEVKGDLRFEHVSLVYPESGIKALDDISFHVPAGGKLAILGTTGSGKSSIANLICRLYDPTEGRILLDGVDLRDYDLTYLRSQIGYVPQDVFLFSDTIANNISFGMEEVSSETIEEAARHADVYDNIVDFPHGFDTLLGERGITLSGGQKQRVSIARALIRKPKLLLLDDCLSAVDTNTEHRILENLREMMEGRTSIIISHRVSSAKLADQIIVLDEGRIVERGTHESLMSAGGLYKQLYEKQLQSEESLE</sequence>
<comment type="subcellular location">
    <subcellularLocation>
        <location evidence="1">Cell membrane</location>
        <topology evidence="1">Multi-pass membrane protein</topology>
    </subcellularLocation>
</comment>
<dbReference type="Pfam" id="PF00664">
    <property type="entry name" value="ABC_membrane"/>
    <property type="match status" value="1"/>
</dbReference>
<dbReference type="PANTHER" id="PTHR43394">
    <property type="entry name" value="ATP-DEPENDENT PERMEASE MDL1, MITOCHONDRIAL"/>
    <property type="match status" value="1"/>
</dbReference>
<feature type="transmembrane region" description="Helical" evidence="9">
    <location>
        <begin position="170"/>
        <end position="192"/>
    </location>
</feature>
<evidence type="ECO:0000256" key="5">
    <source>
        <dbReference type="ARBA" id="ARBA00022741"/>
    </source>
</evidence>
<dbReference type="PANTHER" id="PTHR43394:SF1">
    <property type="entry name" value="ATP-BINDING CASSETTE SUB-FAMILY B MEMBER 10, MITOCHONDRIAL"/>
    <property type="match status" value="1"/>
</dbReference>
<evidence type="ECO:0000259" key="10">
    <source>
        <dbReference type="PROSITE" id="PS50893"/>
    </source>
</evidence>
<dbReference type="EMBL" id="JAASRN010000009">
    <property type="protein sequence ID" value="NIK74901.1"/>
    <property type="molecule type" value="Genomic_DNA"/>
</dbReference>
<keyword evidence="3" id="KW-1003">Cell membrane</keyword>
<feature type="domain" description="ABC transmembrane type-1" evidence="11">
    <location>
        <begin position="19"/>
        <end position="313"/>
    </location>
</feature>
<feature type="transmembrane region" description="Helical" evidence="9">
    <location>
        <begin position="146"/>
        <end position="164"/>
    </location>
</feature>
<keyword evidence="6 12" id="KW-0067">ATP-binding</keyword>
<keyword evidence="8 9" id="KW-0472">Membrane</keyword>
<accession>A0A846MTZ5</accession>
<dbReference type="RefSeq" id="WP_166921131.1">
    <property type="nucleotide sequence ID" value="NZ_JAASRN010000009.1"/>
</dbReference>
<dbReference type="Pfam" id="PF00005">
    <property type="entry name" value="ABC_tran"/>
    <property type="match status" value="1"/>
</dbReference>
<dbReference type="FunFam" id="3.40.50.300:FF:000221">
    <property type="entry name" value="Multidrug ABC transporter ATP-binding protein"/>
    <property type="match status" value="1"/>
</dbReference>
<feature type="transmembrane region" description="Helical" evidence="9">
    <location>
        <begin position="292"/>
        <end position="311"/>
    </location>
</feature>
<keyword evidence="4 9" id="KW-0812">Transmembrane</keyword>
<feature type="domain" description="ABC transporter" evidence="10">
    <location>
        <begin position="345"/>
        <end position="580"/>
    </location>
</feature>
<feature type="transmembrane region" description="Helical" evidence="9">
    <location>
        <begin position="12"/>
        <end position="33"/>
    </location>
</feature>
<dbReference type="GO" id="GO:0005524">
    <property type="term" value="F:ATP binding"/>
    <property type="evidence" value="ECO:0007669"/>
    <property type="project" value="UniProtKB-KW"/>
</dbReference>
<evidence type="ECO:0000256" key="4">
    <source>
        <dbReference type="ARBA" id="ARBA00022692"/>
    </source>
</evidence>
<dbReference type="InterPro" id="IPR003439">
    <property type="entry name" value="ABC_transporter-like_ATP-bd"/>
</dbReference>
<evidence type="ECO:0000313" key="13">
    <source>
        <dbReference type="Proteomes" id="UP000537126"/>
    </source>
</evidence>
<feature type="transmembrane region" description="Helical" evidence="9">
    <location>
        <begin position="252"/>
        <end position="272"/>
    </location>
</feature>
<keyword evidence="5" id="KW-0547">Nucleotide-binding</keyword>
<dbReference type="GO" id="GO:0005886">
    <property type="term" value="C:plasma membrane"/>
    <property type="evidence" value="ECO:0007669"/>
    <property type="project" value="UniProtKB-SubCell"/>
</dbReference>
<dbReference type="InterPro" id="IPR003593">
    <property type="entry name" value="AAA+_ATPase"/>
</dbReference>
<reference evidence="12 13" key="1">
    <citation type="submission" date="2020-03" db="EMBL/GenBank/DDBJ databases">
        <title>Genomic Encyclopedia of Type Strains, Phase IV (KMG-IV): sequencing the most valuable type-strain genomes for metagenomic binning, comparative biology and taxonomic classification.</title>
        <authorList>
            <person name="Goeker M."/>
        </authorList>
    </citation>
    <scope>NUCLEOTIDE SEQUENCE [LARGE SCALE GENOMIC DNA]</scope>
    <source>
        <strain evidence="12 13">DSM 5718</strain>
    </source>
</reference>
<dbReference type="GO" id="GO:0015421">
    <property type="term" value="F:ABC-type oligopeptide transporter activity"/>
    <property type="evidence" value="ECO:0007669"/>
    <property type="project" value="TreeGrafter"/>
</dbReference>
<evidence type="ECO:0000256" key="8">
    <source>
        <dbReference type="ARBA" id="ARBA00023136"/>
    </source>
</evidence>
<organism evidence="12 13">
    <name type="scientific">Thermonema lapsum</name>
    <dbReference type="NCBI Taxonomy" id="28195"/>
    <lineage>
        <taxon>Bacteria</taxon>
        <taxon>Pseudomonadati</taxon>
        <taxon>Bacteroidota</taxon>
        <taxon>Cytophagia</taxon>
        <taxon>Cytophagales</taxon>
        <taxon>Thermonemataceae</taxon>
        <taxon>Thermonema</taxon>
    </lineage>
</organism>
<dbReference type="InterPro" id="IPR027417">
    <property type="entry name" value="P-loop_NTPase"/>
</dbReference>
<dbReference type="SUPFAM" id="SSF52540">
    <property type="entry name" value="P-loop containing nucleoside triphosphate hydrolases"/>
    <property type="match status" value="1"/>
</dbReference>
<evidence type="ECO:0000256" key="9">
    <source>
        <dbReference type="SAM" id="Phobius"/>
    </source>
</evidence>